<dbReference type="PRINTS" id="PR00368">
    <property type="entry name" value="FADPNR"/>
</dbReference>
<evidence type="ECO:0000256" key="3">
    <source>
        <dbReference type="ARBA" id="ARBA00048132"/>
    </source>
</evidence>
<protein>
    <submittedName>
        <fullName evidence="5">NAD(P)/FAD-dependent oxidoreductase</fullName>
    </submittedName>
</protein>
<dbReference type="Gene3D" id="3.50.50.60">
    <property type="entry name" value="FAD/NAD(P)-binding domain"/>
    <property type="match status" value="2"/>
</dbReference>
<evidence type="ECO:0000313" key="6">
    <source>
        <dbReference type="Proteomes" id="UP001597083"/>
    </source>
</evidence>
<feature type="non-terminal residue" evidence="5">
    <location>
        <position position="1"/>
    </location>
</feature>
<comment type="catalytic activity">
    <reaction evidence="3">
        <text>[thioredoxin]-dithiol + NADP(+) = [thioredoxin]-disulfide + NADPH + H(+)</text>
        <dbReference type="Rhea" id="RHEA:20345"/>
        <dbReference type="Rhea" id="RHEA-COMP:10698"/>
        <dbReference type="Rhea" id="RHEA-COMP:10700"/>
        <dbReference type="ChEBI" id="CHEBI:15378"/>
        <dbReference type="ChEBI" id="CHEBI:29950"/>
        <dbReference type="ChEBI" id="CHEBI:50058"/>
        <dbReference type="ChEBI" id="CHEBI:57783"/>
        <dbReference type="ChEBI" id="CHEBI:58349"/>
        <dbReference type="EC" id="1.8.1.9"/>
    </reaction>
</comment>
<organism evidence="5 6">
    <name type="scientific">Actinomadura adrarensis</name>
    <dbReference type="NCBI Taxonomy" id="1819600"/>
    <lineage>
        <taxon>Bacteria</taxon>
        <taxon>Bacillati</taxon>
        <taxon>Actinomycetota</taxon>
        <taxon>Actinomycetes</taxon>
        <taxon>Streptosporangiales</taxon>
        <taxon>Thermomonosporaceae</taxon>
        <taxon>Actinomadura</taxon>
    </lineage>
</organism>
<accession>A0ABW3CBR1</accession>
<sequence>GPQRVITFEDGSEIAAHSIVLATGVFYRALEAEGCSDLTGRGIYYGSASTEAQATQGEDVYIVGGANSAGQAAVFFSRHARSVTLLVRGKDLGHSMSHYLIEQINAIDNITVRLRTTVLEAHGTEHLEGITLCEQDGGRTEQVTCGHVFVFIGAAPHTDWLDGTVAR</sequence>
<evidence type="ECO:0000259" key="4">
    <source>
        <dbReference type="Pfam" id="PF07992"/>
    </source>
</evidence>
<keyword evidence="6" id="KW-1185">Reference proteome</keyword>
<evidence type="ECO:0000256" key="1">
    <source>
        <dbReference type="ARBA" id="ARBA00022630"/>
    </source>
</evidence>
<evidence type="ECO:0000256" key="2">
    <source>
        <dbReference type="ARBA" id="ARBA00023002"/>
    </source>
</evidence>
<dbReference type="InterPro" id="IPR050097">
    <property type="entry name" value="Ferredoxin-NADP_redctase_2"/>
</dbReference>
<keyword evidence="1" id="KW-0285">Flavoprotein</keyword>
<dbReference type="InterPro" id="IPR036188">
    <property type="entry name" value="FAD/NAD-bd_sf"/>
</dbReference>
<feature type="non-terminal residue" evidence="5">
    <location>
        <position position="167"/>
    </location>
</feature>
<dbReference type="InterPro" id="IPR023753">
    <property type="entry name" value="FAD/NAD-binding_dom"/>
</dbReference>
<dbReference type="PANTHER" id="PTHR48105">
    <property type="entry name" value="THIOREDOXIN REDUCTASE 1-RELATED-RELATED"/>
    <property type="match status" value="1"/>
</dbReference>
<dbReference type="Proteomes" id="UP001597083">
    <property type="component" value="Unassembled WGS sequence"/>
</dbReference>
<keyword evidence="2" id="KW-0560">Oxidoreductase</keyword>
<proteinExistence type="predicted"/>
<dbReference type="SUPFAM" id="SSF51905">
    <property type="entry name" value="FAD/NAD(P)-binding domain"/>
    <property type="match status" value="1"/>
</dbReference>
<dbReference type="Pfam" id="PF07992">
    <property type="entry name" value="Pyr_redox_2"/>
    <property type="match status" value="1"/>
</dbReference>
<dbReference type="EMBL" id="JBHTIR010000300">
    <property type="protein sequence ID" value="MFD0851257.1"/>
    <property type="molecule type" value="Genomic_DNA"/>
</dbReference>
<evidence type="ECO:0000313" key="5">
    <source>
        <dbReference type="EMBL" id="MFD0851257.1"/>
    </source>
</evidence>
<name>A0ABW3CBR1_9ACTN</name>
<reference evidence="6" key="1">
    <citation type="journal article" date="2019" name="Int. J. Syst. Evol. Microbiol.">
        <title>The Global Catalogue of Microorganisms (GCM) 10K type strain sequencing project: providing services to taxonomists for standard genome sequencing and annotation.</title>
        <authorList>
            <consortium name="The Broad Institute Genomics Platform"/>
            <consortium name="The Broad Institute Genome Sequencing Center for Infectious Disease"/>
            <person name="Wu L."/>
            <person name="Ma J."/>
        </authorList>
    </citation>
    <scope>NUCLEOTIDE SEQUENCE [LARGE SCALE GENOMIC DNA]</scope>
    <source>
        <strain evidence="6">JCM 31696</strain>
    </source>
</reference>
<comment type="caution">
    <text evidence="5">The sequence shown here is derived from an EMBL/GenBank/DDBJ whole genome shotgun (WGS) entry which is preliminary data.</text>
</comment>
<gene>
    <name evidence="5" type="ORF">ACFQ07_03455</name>
</gene>
<feature type="domain" description="FAD/NAD(P)-binding" evidence="4">
    <location>
        <begin position="9"/>
        <end position="161"/>
    </location>
</feature>